<dbReference type="GO" id="GO:0016998">
    <property type="term" value="P:cell wall macromolecule catabolic process"/>
    <property type="evidence" value="ECO:0007669"/>
    <property type="project" value="InterPro"/>
</dbReference>
<dbReference type="GO" id="GO:0042742">
    <property type="term" value="P:defense response to bacterium"/>
    <property type="evidence" value="ECO:0007669"/>
    <property type="project" value="UniProtKB-KW"/>
</dbReference>
<evidence type="ECO:0000256" key="3">
    <source>
        <dbReference type="RuleBase" id="RU003788"/>
    </source>
</evidence>
<dbReference type="InterPro" id="IPR023346">
    <property type="entry name" value="Lysozyme-like_dom_sf"/>
</dbReference>
<evidence type="ECO:0000256" key="2">
    <source>
        <dbReference type="ARBA" id="ARBA00022638"/>
    </source>
</evidence>
<dbReference type="InterPro" id="IPR023347">
    <property type="entry name" value="Lysozyme_dom_sf"/>
</dbReference>
<gene>
    <name evidence="5" type="ORF">H6A34_08595</name>
</gene>
<sequence length="166" mass="19276">MVKCFLVIMSLVLACTVSKAELPLSIARLPLFERAVAVVRHFEGWHGPRHHPYVGYGHRLRPGERYSHRMTKRQAEALLRKDLMERCAVFRRFGKDSVLLAALSYNVGVYRLLGGGRLKKSRLVRKLEAGDRDIYREYVSFRMYRGKVLKGLETRRKVEFALLFVP</sequence>
<evidence type="ECO:0000256" key="4">
    <source>
        <dbReference type="SAM" id="SignalP"/>
    </source>
</evidence>
<name>A0A939B815_9BACT</name>
<comment type="caution">
    <text evidence="5">The sequence shown here is derived from an EMBL/GenBank/DDBJ whole genome shotgun (WGS) entry which is preliminary data.</text>
</comment>
<keyword evidence="3" id="KW-0326">Glycosidase</keyword>
<keyword evidence="4" id="KW-0732">Signal</keyword>
<comment type="similarity">
    <text evidence="3">Belongs to the glycosyl hydrolase 24 family.</text>
</comment>
<dbReference type="EMBL" id="JACJJG010000043">
    <property type="protein sequence ID" value="MBM6673933.1"/>
    <property type="molecule type" value="Genomic_DNA"/>
</dbReference>
<evidence type="ECO:0000313" key="5">
    <source>
        <dbReference type="EMBL" id="MBM6673933.1"/>
    </source>
</evidence>
<dbReference type="GO" id="GO:0003796">
    <property type="term" value="F:lysozyme activity"/>
    <property type="evidence" value="ECO:0007669"/>
    <property type="project" value="UniProtKB-EC"/>
</dbReference>
<dbReference type="SUPFAM" id="SSF53955">
    <property type="entry name" value="Lysozyme-like"/>
    <property type="match status" value="1"/>
</dbReference>
<organism evidence="5 6">
    <name type="scientific">Marseilla massiliensis</name>
    <dbReference type="NCBI Taxonomy" id="1841864"/>
    <lineage>
        <taxon>Bacteria</taxon>
        <taxon>Pseudomonadati</taxon>
        <taxon>Bacteroidota</taxon>
        <taxon>Bacteroidia</taxon>
        <taxon>Bacteroidales</taxon>
        <taxon>Prevotellaceae</taxon>
        <taxon>Marseilla</taxon>
    </lineage>
</organism>
<keyword evidence="1 3" id="KW-0929">Antimicrobial</keyword>
<evidence type="ECO:0000313" key="6">
    <source>
        <dbReference type="Proteomes" id="UP000706891"/>
    </source>
</evidence>
<reference evidence="5" key="1">
    <citation type="submission" date="2020-08" db="EMBL/GenBank/DDBJ databases">
        <authorList>
            <person name="Cejkova D."/>
            <person name="Kubasova T."/>
            <person name="Jahodarova E."/>
            <person name="Rychlik I."/>
        </authorList>
    </citation>
    <scope>NUCLEOTIDE SEQUENCE</scope>
    <source>
        <strain evidence="5">An824</strain>
    </source>
</reference>
<keyword evidence="6" id="KW-1185">Reference proteome</keyword>
<dbReference type="Pfam" id="PF00959">
    <property type="entry name" value="Phage_lysozyme"/>
    <property type="match status" value="1"/>
</dbReference>
<reference evidence="5" key="2">
    <citation type="journal article" date="2021" name="Sci. Rep.">
        <title>The distribution of antibiotic resistance genes in chicken gut microbiota commensals.</title>
        <authorList>
            <person name="Juricova H."/>
            <person name="Matiasovicova J."/>
            <person name="Kubasova T."/>
            <person name="Cejkova D."/>
            <person name="Rychlik I."/>
        </authorList>
    </citation>
    <scope>NUCLEOTIDE SEQUENCE</scope>
    <source>
        <strain evidence="5">An824</strain>
    </source>
</reference>
<dbReference type="InterPro" id="IPR002196">
    <property type="entry name" value="Glyco_hydro_24"/>
</dbReference>
<feature type="signal peptide" evidence="4">
    <location>
        <begin position="1"/>
        <end position="19"/>
    </location>
</feature>
<dbReference type="EC" id="3.2.1.17" evidence="3"/>
<dbReference type="GO" id="GO:0031640">
    <property type="term" value="P:killing of cells of another organism"/>
    <property type="evidence" value="ECO:0007669"/>
    <property type="project" value="UniProtKB-KW"/>
</dbReference>
<dbReference type="RefSeq" id="WP_205104899.1">
    <property type="nucleotide sequence ID" value="NZ_JACJJG010000043.1"/>
</dbReference>
<keyword evidence="2 3" id="KW-0081">Bacteriolytic enzyme</keyword>
<proteinExistence type="inferred from homology"/>
<protein>
    <recommendedName>
        <fullName evidence="3">Lysozyme</fullName>
        <ecNumber evidence="3">3.2.1.17</ecNumber>
    </recommendedName>
</protein>
<keyword evidence="3" id="KW-0378">Hydrolase</keyword>
<comment type="catalytic activity">
    <reaction evidence="3">
        <text>Hydrolysis of (1-&gt;4)-beta-linkages between N-acetylmuramic acid and N-acetyl-D-glucosamine residues in a peptidoglycan and between N-acetyl-D-glucosamine residues in chitodextrins.</text>
        <dbReference type="EC" id="3.2.1.17"/>
    </reaction>
</comment>
<feature type="chain" id="PRO_5037635314" description="Lysozyme" evidence="4">
    <location>
        <begin position="20"/>
        <end position="166"/>
    </location>
</feature>
<dbReference type="GO" id="GO:0009253">
    <property type="term" value="P:peptidoglycan catabolic process"/>
    <property type="evidence" value="ECO:0007669"/>
    <property type="project" value="InterPro"/>
</dbReference>
<dbReference type="AlphaFoldDB" id="A0A939B815"/>
<dbReference type="Gene3D" id="1.10.530.40">
    <property type="match status" value="1"/>
</dbReference>
<evidence type="ECO:0000256" key="1">
    <source>
        <dbReference type="ARBA" id="ARBA00022529"/>
    </source>
</evidence>
<accession>A0A939B815</accession>
<dbReference type="Proteomes" id="UP000706891">
    <property type="component" value="Unassembled WGS sequence"/>
</dbReference>
<dbReference type="PROSITE" id="PS51257">
    <property type="entry name" value="PROKAR_LIPOPROTEIN"/>
    <property type="match status" value="1"/>
</dbReference>